<dbReference type="Proteomes" id="UP001201980">
    <property type="component" value="Unassembled WGS sequence"/>
</dbReference>
<keyword evidence="1" id="KW-1133">Transmembrane helix</keyword>
<comment type="caution">
    <text evidence="2">The sequence shown here is derived from an EMBL/GenBank/DDBJ whole genome shotgun (WGS) entry which is preliminary data.</text>
</comment>
<evidence type="ECO:0000313" key="3">
    <source>
        <dbReference type="Proteomes" id="UP001201980"/>
    </source>
</evidence>
<dbReference type="AlphaFoldDB" id="A0AAD5RMG9"/>
<organism evidence="2 3">
    <name type="scientific">Zalerion maritima</name>
    <dbReference type="NCBI Taxonomy" id="339359"/>
    <lineage>
        <taxon>Eukaryota</taxon>
        <taxon>Fungi</taxon>
        <taxon>Dikarya</taxon>
        <taxon>Ascomycota</taxon>
        <taxon>Pezizomycotina</taxon>
        <taxon>Sordariomycetes</taxon>
        <taxon>Lulworthiomycetidae</taxon>
        <taxon>Lulworthiales</taxon>
        <taxon>Lulworthiaceae</taxon>
        <taxon>Zalerion</taxon>
    </lineage>
</organism>
<dbReference type="EMBL" id="JAKWBI020000220">
    <property type="protein sequence ID" value="KAJ2898710.1"/>
    <property type="molecule type" value="Genomic_DNA"/>
</dbReference>
<keyword evidence="1" id="KW-0472">Membrane</keyword>
<reference evidence="2" key="1">
    <citation type="submission" date="2022-07" db="EMBL/GenBank/DDBJ databases">
        <title>Draft genome sequence of Zalerion maritima ATCC 34329, a (micro)plastics degrading marine fungus.</title>
        <authorList>
            <person name="Paco A."/>
            <person name="Goncalves M.F.M."/>
            <person name="Rocha-Santos T.A.P."/>
            <person name="Alves A."/>
        </authorList>
    </citation>
    <scope>NUCLEOTIDE SEQUENCE</scope>
    <source>
        <strain evidence="2">ATCC 34329</strain>
    </source>
</reference>
<accession>A0AAD5RMG9</accession>
<sequence>MDLEKPTSSSSHITCTSLIPRSLPITHRRVHPIVRESSLSKPARIHTQQARLRRDWSIVLFTTSPLHIHCRRRAANRHGLSSEQGAADASHKDNVSSAPIFFIVFFVVTSSVGNTIIGIIGIIGIVPFPSRCALPFLSEQAVDYHVSKSHSNTVDSAGVIFGV</sequence>
<name>A0AAD5RMG9_9PEZI</name>
<keyword evidence="1" id="KW-0812">Transmembrane</keyword>
<evidence type="ECO:0000256" key="1">
    <source>
        <dbReference type="SAM" id="Phobius"/>
    </source>
</evidence>
<protein>
    <submittedName>
        <fullName evidence="2">Uncharacterized protein</fullName>
    </submittedName>
</protein>
<evidence type="ECO:0000313" key="2">
    <source>
        <dbReference type="EMBL" id="KAJ2898710.1"/>
    </source>
</evidence>
<proteinExistence type="predicted"/>
<keyword evidence="3" id="KW-1185">Reference proteome</keyword>
<feature type="transmembrane region" description="Helical" evidence="1">
    <location>
        <begin position="100"/>
        <end position="128"/>
    </location>
</feature>
<gene>
    <name evidence="2" type="ORF">MKZ38_003761</name>
</gene>